<dbReference type="Gene3D" id="3.90.550.10">
    <property type="entry name" value="Spore Coat Polysaccharide Biosynthesis Protein SpsA, Chain A"/>
    <property type="match status" value="1"/>
</dbReference>
<evidence type="ECO:0000256" key="10">
    <source>
        <dbReference type="ARBA" id="ARBA00023180"/>
    </source>
</evidence>
<sequence>MFLKLSGLRIKIRRKHTFLQVFLICVILISIYQLYTHRNGDQESQSKADNGGRAEWQNWHDYVAIARDAERDRNGDQESQSKADNGGRAEWRDWHDYFAIARDAEREGIGEQGRPAALPSGYDKEAVAASWQVYGFNALLSEQISVERAVPDFRHSGCLGMTYHKVLPKTSIIIVHRNEHPSVLQRTLHSLWNRTPHELLHELILVDDFSTSPPFEVSLEQILLTKFGTKLKILKLTEHQGLIRARVAGARLATGEVLVFLDTHVEATHNWLPPLLQPIVDNPQASTTPNIDIIDYDTFEYIEGTPARGGFDWNFVYVELPLLPEEQAALPAPHNNPVMNGGLFAIGAKFFWHLGAYDEALEVWGGEQFELSFKIWMCGGRLLEVPCSRFGHLYRDGKFDVKYTNGTDDYQGKNFKRVALVWLDEYQDVLYKYNPELVQIDVGDVSKRRALRKRLQCKPFKWYLDTIAPDLVKKYPPFAPPDYASGAIQSVAAPQLCLDLMELPVENPIGVLRPCSPKLNHPTDSQNWQLTFHRHLQQANDNCLEVQSNKLNAFIWLWPCHYQGDNQFWYYDHQSKLLMQGEPWTERRCLEANVNTRRLYMNICDSSNVNMKWNFGLVNQPLLDKFFEGLQANDEMKY</sequence>
<feature type="transmembrane region" description="Helical" evidence="11">
    <location>
        <begin position="18"/>
        <end position="35"/>
    </location>
</feature>
<evidence type="ECO:0000256" key="8">
    <source>
        <dbReference type="ARBA" id="ARBA00023136"/>
    </source>
</evidence>
<dbReference type="InterPro" id="IPR029044">
    <property type="entry name" value="Nucleotide-diphossugar_trans"/>
</dbReference>
<evidence type="ECO:0000256" key="11">
    <source>
        <dbReference type="RuleBase" id="RU361242"/>
    </source>
</evidence>
<comment type="similarity">
    <text evidence="2 11">Belongs to the glycosyltransferase 2 family. GalNAc-T subfamily.</text>
</comment>
<evidence type="ECO:0000256" key="3">
    <source>
        <dbReference type="ARBA" id="ARBA00022692"/>
    </source>
</evidence>
<evidence type="ECO:0000313" key="14">
    <source>
        <dbReference type="Proteomes" id="UP001652620"/>
    </source>
</evidence>
<dbReference type="GO" id="GO:0000139">
    <property type="term" value="C:Golgi membrane"/>
    <property type="evidence" value="ECO:0007669"/>
    <property type="project" value="UniProtKB-SubCell"/>
</dbReference>
<dbReference type="GO" id="GO:0004653">
    <property type="term" value="F:polypeptide N-acetylgalactosaminyltransferase activity"/>
    <property type="evidence" value="ECO:0007669"/>
    <property type="project" value="TreeGrafter"/>
</dbReference>
<proteinExistence type="inferred from homology"/>
<evidence type="ECO:0000256" key="1">
    <source>
        <dbReference type="ARBA" id="ARBA00004323"/>
    </source>
</evidence>
<keyword evidence="14" id="KW-1185">Reference proteome</keyword>
<keyword evidence="6 11" id="KW-1133">Transmembrane helix</keyword>
<dbReference type="InParanoid" id="A0A6I9UZD9"/>
<comment type="cofactor">
    <cofactor evidence="11">
        <name>Mn(2+)</name>
        <dbReference type="ChEBI" id="CHEBI:29035"/>
    </cofactor>
</comment>
<name>A0A6I9UZD9_BACDO</name>
<evidence type="ECO:0000256" key="5">
    <source>
        <dbReference type="ARBA" id="ARBA00022968"/>
    </source>
</evidence>
<protein>
    <recommendedName>
        <fullName evidence="11">Polypeptide N-acetylgalactosaminyltransferase</fullName>
        <ecNumber evidence="11">2.4.1.-</ecNumber>
    </recommendedName>
    <alternativeName>
        <fullName evidence="11">Protein-UDP acetylgalactosaminyltransferase</fullName>
    </alternativeName>
</protein>
<dbReference type="PANTHER" id="PTHR11675:SF134">
    <property type="entry name" value="N-ACETYLGALACTOSAMINYLTRANSFERASE 4-RELATED"/>
    <property type="match status" value="1"/>
</dbReference>
<keyword evidence="8 11" id="KW-0472">Membrane</keyword>
<evidence type="ECO:0000259" key="13">
    <source>
        <dbReference type="Pfam" id="PF00652"/>
    </source>
</evidence>
<comment type="pathway">
    <text evidence="11">Protein modification; protein glycosylation.</text>
</comment>
<evidence type="ECO:0000259" key="12">
    <source>
        <dbReference type="Pfam" id="PF00535"/>
    </source>
</evidence>
<keyword evidence="9 11" id="KW-1015">Disulfide bond</keyword>
<organism evidence="14 15">
    <name type="scientific">Bactrocera dorsalis</name>
    <name type="common">Oriental fruit fly</name>
    <name type="synonym">Dacus dorsalis</name>
    <dbReference type="NCBI Taxonomy" id="27457"/>
    <lineage>
        <taxon>Eukaryota</taxon>
        <taxon>Metazoa</taxon>
        <taxon>Ecdysozoa</taxon>
        <taxon>Arthropoda</taxon>
        <taxon>Hexapoda</taxon>
        <taxon>Insecta</taxon>
        <taxon>Pterygota</taxon>
        <taxon>Neoptera</taxon>
        <taxon>Endopterygota</taxon>
        <taxon>Diptera</taxon>
        <taxon>Brachycera</taxon>
        <taxon>Muscomorpha</taxon>
        <taxon>Tephritoidea</taxon>
        <taxon>Tephritidae</taxon>
        <taxon>Bactrocera</taxon>
        <taxon>Bactrocera</taxon>
    </lineage>
</organism>
<dbReference type="Pfam" id="PF00535">
    <property type="entry name" value="Glycos_transf_2"/>
    <property type="match status" value="1"/>
</dbReference>
<dbReference type="GO" id="GO:0030246">
    <property type="term" value="F:carbohydrate binding"/>
    <property type="evidence" value="ECO:0007669"/>
    <property type="project" value="UniProtKB-KW"/>
</dbReference>
<keyword evidence="10" id="KW-0325">Glycoprotein</keyword>
<dbReference type="EC" id="2.4.1.-" evidence="11"/>
<dbReference type="InterPro" id="IPR001173">
    <property type="entry name" value="Glyco_trans_2-like"/>
</dbReference>
<gene>
    <name evidence="15" type="primary">LOC105223971</name>
</gene>
<evidence type="ECO:0000256" key="7">
    <source>
        <dbReference type="ARBA" id="ARBA00023034"/>
    </source>
</evidence>
<dbReference type="SUPFAM" id="SSF53448">
    <property type="entry name" value="Nucleotide-diphospho-sugar transferases"/>
    <property type="match status" value="1"/>
</dbReference>
<dbReference type="PROSITE" id="PS50231">
    <property type="entry name" value="RICIN_B_LECTIN"/>
    <property type="match status" value="1"/>
</dbReference>
<dbReference type="SUPFAM" id="SSF50370">
    <property type="entry name" value="Ricin B-like lectins"/>
    <property type="match status" value="1"/>
</dbReference>
<dbReference type="Gene3D" id="2.80.10.50">
    <property type="match status" value="1"/>
</dbReference>
<feature type="domain" description="Glycosyltransferase 2-like" evidence="12">
    <location>
        <begin position="171"/>
        <end position="349"/>
    </location>
</feature>
<dbReference type="InterPro" id="IPR035992">
    <property type="entry name" value="Ricin_B-like_lectins"/>
</dbReference>
<comment type="subcellular location">
    <subcellularLocation>
        <location evidence="1 11">Golgi apparatus membrane</location>
        <topology evidence="1 11">Single-pass type II membrane protein</topology>
    </subcellularLocation>
</comment>
<keyword evidence="5" id="KW-0735">Signal-anchor</keyword>
<evidence type="ECO:0000313" key="15">
    <source>
        <dbReference type="RefSeq" id="XP_011200200.2"/>
    </source>
</evidence>
<keyword evidence="11" id="KW-0808">Transferase</keyword>
<dbReference type="Pfam" id="PF00652">
    <property type="entry name" value="Ricin_B_lectin"/>
    <property type="match status" value="1"/>
</dbReference>
<keyword evidence="11" id="KW-0328">Glycosyltransferase</keyword>
<keyword evidence="11" id="KW-0464">Manganese</keyword>
<keyword evidence="7 11" id="KW-0333">Golgi apparatus</keyword>
<dbReference type="Proteomes" id="UP001652620">
    <property type="component" value="Chromosome 5"/>
</dbReference>
<dbReference type="OrthoDB" id="6159198at2759"/>
<dbReference type="InterPro" id="IPR045885">
    <property type="entry name" value="GalNAc-T"/>
</dbReference>
<dbReference type="GeneID" id="105223971"/>
<dbReference type="CDD" id="cd02510">
    <property type="entry name" value="pp-GalNAc-T"/>
    <property type="match status" value="1"/>
</dbReference>
<accession>A0A6I9UZD9</accession>
<dbReference type="InterPro" id="IPR000772">
    <property type="entry name" value="Ricin_B_lectin"/>
</dbReference>
<dbReference type="PANTHER" id="PTHR11675">
    <property type="entry name" value="N-ACETYLGALACTOSAMINYLTRANSFERASE"/>
    <property type="match status" value="1"/>
</dbReference>
<dbReference type="GO" id="GO:0006493">
    <property type="term" value="P:protein O-linked glycosylation"/>
    <property type="evidence" value="ECO:0007669"/>
    <property type="project" value="TreeGrafter"/>
</dbReference>
<evidence type="ECO:0000256" key="2">
    <source>
        <dbReference type="ARBA" id="ARBA00005680"/>
    </source>
</evidence>
<evidence type="ECO:0000256" key="4">
    <source>
        <dbReference type="ARBA" id="ARBA00022734"/>
    </source>
</evidence>
<dbReference type="RefSeq" id="XP_011200200.2">
    <property type="nucleotide sequence ID" value="XM_011201898.4"/>
</dbReference>
<evidence type="ECO:0000256" key="6">
    <source>
        <dbReference type="ARBA" id="ARBA00022989"/>
    </source>
</evidence>
<keyword evidence="3 11" id="KW-0812">Transmembrane</keyword>
<dbReference type="UniPathway" id="UPA00378"/>
<dbReference type="KEGG" id="bdr:105223971"/>
<feature type="domain" description="Ricin B lectin" evidence="13">
    <location>
        <begin position="485"/>
        <end position="613"/>
    </location>
</feature>
<evidence type="ECO:0000256" key="9">
    <source>
        <dbReference type="ARBA" id="ARBA00023157"/>
    </source>
</evidence>
<reference evidence="15" key="1">
    <citation type="submission" date="2025-08" db="UniProtKB">
        <authorList>
            <consortium name="RefSeq"/>
        </authorList>
    </citation>
    <scope>IDENTIFICATION</scope>
    <source>
        <tissue evidence="15">Adult</tissue>
    </source>
</reference>
<dbReference type="AlphaFoldDB" id="A0A6I9UZD9"/>
<keyword evidence="4 11" id="KW-0430">Lectin</keyword>